<dbReference type="PANTHER" id="PTHR48111:SF21">
    <property type="entry name" value="DNA-BINDING DUAL MASTER TRANSCRIPTIONAL REGULATOR RPAA"/>
    <property type="match status" value="1"/>
</dbReference>
<evidence type="ECO:0000256" key="4">
    <source>
        <dbReference type="ARBA" id="ARBA00023125"/>
    </source>
</evidence>
<evidence type="ECO:0000256" key="1">
    <source>
        <dbReference type="ARBA" id="ARBA00022553"/>
    </source>
</evidence>
<evidence type="ECO:0000256" key="7">
    <source>
        <dbReference type="PROSITE-ProRule" id="PRU01091"/>
    </source>
</evidence>
<dbReference type="InterPro" id="IPR016032">
    <property type="entry name" value="Sig_transdc_resp-reg_C-effctor"/>
</dbReference>
<dbReference type="PANTHER" id="PTHR48111">
    <property type="entry name" value="REGULATOR OF RPOS"/>
    <property type="match status" value="1"/>
</dbReference>
<reference evidence="10 11" key="1">
    <citation type="submission" date="2013-05" db="EMBL/GenBank/DDBJ databases">
        <title>Draft genome of the parasitic nematode Anyclostoma ceylanicum.</title>
        <authorList>
            <person name="Mitreva M."/>
        </authorList>
    </citation>
    <scope>NUCLEOTIDE SEQUENCE [LARGE SCALE GENOMIC DNA]</scope>
</reference>
<name>A0A0D6L4N0_9BILA</name>
<dbReference type="InterPro" id="IPR036388">
    <property type="entry name" value="WH-like_DNA-bd_sf"/>
</dbReference>
<sequence>MKHTIVLVEDEHAIAEAVILNLELESYHVIHIDNGQQAISAIDKLASAHLVILDVMLPEVNGIDICKALRTISNVPVLFLSAKGTSTDKIEGLKSGGTDYLSKPFDLEELLLRVKILIGRNTVPAQTAIIGNKKVDFKTYTVSDKNGNPFTELSKREVALLQLFIEKQGEVISRDEILDKVWGTDQFPTARTIDNFILTFRKLFEENPKEPVHFHSIRGVGYKFTK</sequence>
<dbReference type="Proteomes" id="UP000054495">
    <property type="component" value="Unassembled WGS sequence"/>
</dbReference>
<protein>
    <submittedName>
        <fullName evidence="10">Putative DNA-binding response regulator MtrA</fullName>
    </submittedName>
</protein>
<keyword evidence="11" id="KW-1185">Reference proteome</keyword>
<feature type="modified residue" description="4-aspartylphosphate" evidence="6">
    <location>
        <position position="54"/>
    </location>
</feature>
<evidence type="ECO:0000256" key="6">
    <source>
        <dbReference type="PROSITE-ProRule" id="PRU00169"/>
    </source>
</evidence>
<dbReference type="AlphaFoldDB" id="A0A0D6L4N0"/>
<dbReference type="InterPro" id="IPR001867">
    <property type="entry name" value="OmpR/PhoB-type_DNA-bd"/>
</dbReference>
<dbReference type="SUPFAM" id="SSF46894">
    <property type="entry name" value="C-terminal effector domain of the bipartite response regulators"/>
    <property type="match status" value="1"/>
</dbReference>
<dbReference type="SUPFAM" id="SSF52172">
    <property type="entry name" value="CheY-like"/>
    <property type="match status" value="1"/>
</dbReference>
<evidence type="ECO:0000259" key="9">
    <source>
        <dbReference type="PROSITE" id="PS51755"/>
    </source>
</evidence>
<accession>A0A0D6L4N0</accession>
<keyword evidence="2" id="KW-0902">Two-component regulatory system</keyword>
<dbReference type="InterPro" id="IPR001789">
    <property type="entry name" value="Sig_transdc_resp-reg_receiver"/>
</dbReference>
<dbReference type="Pfam" id="PF00486">
    <property type="entry name" value="Trans_reg_C"/>
    <property type="match status" value="1"/>
</dbReference>
<dbReference type="GO" id="GO:0005829">
    <property type="term" value="C:cytosol"/>
    <property type="evidence" value="ECO:0007669"/>
    <property type="project" value="TreeGrafter"/>
</dbReference>
<keyword evidence="3" id="KW-0805">Transcription regulation</keyword>
<proteinExistence type="predicted"/>
<evidence type="ECO:0000256" key="3">
    <source>
        <dbReference type="ARBA" id="ARBA00023015"/>
    </source>
</evidence>
<dbReference type="Gene3D" id="3.40.50.2300">
    <property type="match status" value="1"/>
</dbReference>
<dbReference type="Gene3D" id="6.10.250.690">
    <property type="match status" value="1"/>
</dbReference>
<dbReference type="GO" id="GO:0000976">
    <property type="term" value="F:transcription cis-regulatory region binding"/>
    <property type="evidence" value="ECO:0007669"/>
    <property type="project" value="TreeGrafter"/>
</dbReference>
<dbReference type="InterPro" id="IPR011006">
    <property type="entry name" value="CheY-like_superfamily"/>
</dbReference>
<dbReference type="Pfam" id="PF00072">
    <property type="entry name" value="Response_reg"/>
    <property type="match status" value="1"/>
</dbReference>
<keyword evidence="5" id="KW-0804">Transcription</keyword>
<feature type="DNA-binding region" description="OmpR/PhoB-type" evidence="7">
    <location>
        <begin position="125"/>
        <end position="226"/>
    </location>
</feature>
<dbReference type="GO" id="GO:0000156">
    <property type="term" value="F:phosphorelay response regulator activity"/>
    <property type="evidence" value="ECO:0007669"/>
    <property type="project" value="TreeGrafter"/>
</dbReference>
<evidence type="ECO:0000256" key="2">
    <source>
        <dbReference type="ARBA" id="ARBA00023012"/>
    </source>
</evidence>
<keyword evidence="4 7" id="KW-0238">DNA-binding</keyword>
<evidence type="ECO:0000259" key="8">
    <source>
        <dbReference type="PROSITE" id="PS50110"/>
    </source>
</evidence>
<dbReference type="PROSITE" id="PS50110">
    <property type="entry name" value="RESPONSE_REGULATORY"/>
    <property type="match status" value="1"/>
</dbReference>
<gene>
    <name evidence="10" type="ORF">ANCCEY_15544</name>
</gene>
<evidence type="ECO:0000313" key="11">
    <source>
        <dbReference type="Proteomes" id="UP000054495"/>
    </source>
</evidence>
<feature type="domain" description="OmpR/PhoB-type" evidence="9">
    <location>
        <begin position="125"/>
        <end position="226"/>
    </location>
</feature>
<evidence type="ECO:0000313" key="10">
    <source>
        <dbReference type="EMBL" id="EPB65393.1"/>
    </source>
</evidence>
<dbReference type="SMART" id="SM00862">
    <property type="entry name" value="Trans_reg_C"/>
    <property type="match status" value="1"/>
</dbReference>
<dbReference type="SMART" id="SM00448">
    <property type="entry name" value="REC"/>
    <property type="match status" value="1"/>
</dbReference>
<dbReference type="GO" id="GO:0006355">
    <property type="term" value="P:regulation of DNA-templated transcription"/>
    <property type="evidence" value="ECO:0007669"/>
    <property type="project" value="InterPro"/>
</dbReference>
<organism evidence="10 11">
    <name type="scientific">Ancylostoma ceylanicum</name>
    <dbReference type="NCBI Taxonomy" id="53326"/>
    <lineage>
        <taxon>Eukaryota</taxon>
        <taxon>Metazoa</taxon>
        <taxon>Ecdysozoa</taxon>
        <taxon>Nematoda</taxon>
        <taxon>Chromadorea</taxon>
        <taxon>Rhabditida</taxon>
        <taxon>Rhabditina</taxon>
        <taxon>Rhabditomorpha</taxon>
        <taxon>Strongyloidea</taxon>
        <taxon>Ancylostomatidae</taxon>
        <taxon>Ancylostomatinae</taxon>
        <taxon>Ancylostoma</taxon>
    </lineage>
</organism>
<dbReference type="CDD" id="cd17574">
    <property type="entry name" value="REC_OmpR"/>
    <property type="match status" value="1"/>
</dbReference>
<feature type="domain" description="Response regulatory" evidence="8">
    <location>
        <begin position="4"/>
        <end position="118"/>
    </location>
</feature>
<dbReference type="CDD" id="cd00383">
    <property type="entry name" value="trans_reg_C"/>
    <property type="match status" value="1"/>
</dbReference>
<evidence type="ECO:0000256" key="5">
    <source>
        <dbReference type="ARBA" id="ARBA00023163"/>
    </source>
</evidence>
<dbReference type="InterPro" id="IPR039420">
    <property type="entry name" value="WalR-like"/>
</dbReference>
<dbReference type="PROSITE" id="PS51755">
    <property type="entry name" value="OMPR_PHOB"/>
    <property type="match status" value="1"/>
</dbReference>
<dbReference type="GO" id="GO:0032993">
    <property type="term" value="C:protein-DNA complex"/>
    <property type="evidence" value="ECO:0007669"/>
    <property type="project" value="TreeGrafter"/>
</dbReference>
<dbReference type="EMBL" id="KE128700">
    <property type="protein sequence ID" value="EPB65393.1"/>
    <property type="molecule type" value="Genomic_DNA"/>
</dbReference>
<dbReference type="Gene3D" id="1.10.10.10">
    <property type="entry name" value="Winged helix-like DNA-binding domain superfamily/Winged helix DNA-binding domain"/>
    <property type="match status" value="1"/>
</dbReference>
<keyword evidence="1 6" id="KW-0597">Phosphoprotein</keyword>